<dbReference type="EnsemblMetazoa" id="GMOY011050-RA">
    <property type="protein sequence ID" value="GMOY011050-PA"/>
    <property type="gene ID" value="GMOY011050"/>
</dbReference>
<reference evidence="2" key="1">
    <citation type="submission" date="2020-05" db="UniProtKB">
        <authorList>
            <consortium name="EnsemblMetazoa"/>
        </authorList>
    </citation>
    <scope>IDENTIFICATION</scope>
    <source>
        <strain evidence="2">Yale</strain>
    </source>
</reference>
<feature type="compositionally biased region" description="Basic and acidic residues" evidence="1">
    <location>
        <begin position="10"/>
        <end position="20"/>
    </location>
</feature>
<feature type="region of interest" description="Disordered" evidence="1">
    <location>
        <begin position="1"/>
        <end position="20"/>
    </location>
</feature>
<dbReference type="Proteomes" id="UP000092444">
    <property type="component" value="Unassembled WGS sequence"/>
</dbReference>
<protein>
    <submittedName>
        <fullName evidence="2">Uncharacterized protein</fullName>
    </submittedName>
</protein>
<evidence type="ECO:0000313" key="2">
    <source>
        <dbReference type="EnsemblMetazoa" id="GMOY011050-PA"/>
    </source>
</evidence>
<sequence length="88" mass="10076">MTKECSQQLMKDEKRPDEEKLVQETLGKKGNELLTYPDHHPHLAIKAAVNEAKFKRDENEEDSNNEADDESKDDDVVTYAGKSYHDPS</sequence>
<dbReference type="AlphaFoldDB" id="A0A1B0GCM4"/>
<keyword evidence="3" id="KW-1185">Reference proteome</keyword>
<accession>A0A1B0GCM4</accession>
<feature type="compositionally biased region" description="Acidic residues" evidence="1">
    <location>
        <begin position="59"/>
        <end position="73"/>
    </location>
</feature>
<name>A0A1B0GCM4_GLOMM</name>
<dbReference type="VEuPathDB" id="VectorBase:GMOY011050"/>
<dbReference type="EMBL" id="CCAG010002155">
    <property type="status" value="NOT_ANNOTATED_CDS"/>
    <property type="molecule type" value="Genomic_DNA"/>
</dbReference>
<organism evidence="2 3">
    <name type="scientific">Glossina morsitans morsitans</name>
    <name type="common">Savannah tsetse fly</name>
    <dbReference type="NCBI Taxonomy" id="37546"/>
    <lineage>
        <taxon>Eukaryota</taxon>
        <taxon>Metazoa</taxon>
        <taxon>Ecdysozoa</taxon>
        <taxon>Arthropoda</taxon>
        <taxon>Hexapoda</taxon>
        <taxon>Insecta</taxon>
        <taxon>Pterygota</taxon>
        <taxon>Neoptera</taxon>
        <taxon>Endopterygota</taxon>
        <taxon>Diptera</taxon>
        <taxon>Brachycera</taxon>
        <taxon>Muscomorpha</taxon>
        <taxon>Hippoboscoidea</taxon>
        <taxon>Glossinidae</taxon>
        <taxon>Glossina</taxon>
    </lineage>
</organism>
<evidence type="ECO:0000313" key="3">
    <source>
        <dbReference type="Proteomes" id="UP000092444"/>
    </source>
</evidence>
<evidence type="ECO:0000256" key="1">
    <source>
        <dbReference type="SAM" id="MobiDB-lite"/>
    </source>
</evidence>
<feature type="region of interest" description="Disordered" evidence="1">
    <location>
        <begin position="54"/>
        <end position="88"/>
    </location>
</feature>
<proteinExistence type="predicted"/>